<evidence type="ECO:0000256" key="1">
    <source>
        <dbReference type="SAM" id="MobiDB-lite"/>
    </source>
</evidence>
<dbReference type="InterPro" id="IPR020311">
    <property type="entry name" value="Uncharacterised_Rv0898c"/>
</dbReference>
<accession>A0ABP4CID7</accession>
<comment type="caution">
    <text evidence="2">The sequence shown here is derived from an EMBL/GenBank/DDBJ whole genome shotgun (WGS) entry which is preliminary data.</text>
</comment>
<proteinExistence type="predicted"/>
<evidence type="ECO:0000313" key="3">
    <source>
        <dbReference type="Proteomes" id="UP001500665"/>
    </source>
</evidence>
<evidence type="ECO:0008006" key="4">
    <source>
        <dbReference type="Google" id="ProtNLM"/>
    </source>
</evidence>
<protein>
    <recommendedName>
        <fullName evidence="4">DUF2630 family protein</fullName>
    </recommendedName>
</protein>
<sequence>MSDEQIMDRISRMIDEEHRLRDSAEPDKASRVRELEEQLDVCWDLLRQRRAARDAGEGEQAEHILARPVQEVENYEQ</sequence>
<gene>
    <name evidence="2" type="ORF">GCM10009550_75920</name>
</gene>
<reference evidence="3" key="1">
    <citation type="journal article" date="2019" name="Int. J. Syst. Evol. Microbiol.">
        <title>The Global Catalogue of Microorganisms (GCM) 10K type strain sequencing project: providing services to taxonomists for standard genome sequencing and annotation.</title>
        <authorList>
            <consortium name="The Broad Institute Genomics Platform"/>
            <consortium name="The Broad Institute Genome Sequencing Center for Infectious Disease"/>
            <person name="Wu L."/>
            <person name="Ma J."/>
        </authorList>
    </citation>
    <scope>NUCLEOTIDE SEQUENCE [LARGE SCALE GENOMIC DNA]</scope>
    <source>
        <strain evidence="3">JCM 10696</strain>
    </source>
</reference>
<evidence type="ECO:0000313" key="2">
    <source>
        <dbReference type="EMBL" id="GAA0969331.1"/>
    </source>
</evidence>
<feature type="region of interest" description="Disordered" evidence="1">
    <location>
        <begin position="1"/>
        <end position="31"/>
    </location>
</feature>
<keyword evidence="3" id="KW-1185">Reference proteome</keyword>
<dbReference type="RefSeq" id="WP_344247488.1">
    <property type="nucleotide sequence ID" value="NZ_BAAAHH010000063.1"/>
</dbReference>
<organism evidence="2 3">
    <name type="scientific">Actinocorallia libanotica</name>
    <dbReference type="NCBI Taxonomy" id="46162"/>
    <lineage>
        <taxon>Bacteria</taxon>
        <taxon>Bacillati</taxon>
        <taxon>Actinomycetota</taxon>
        <taxon>Actinomycetes</taxon>
        <taxon>Streptosporangiales</taxon>
        <taxon>Thermomonosporaceae</taxon>
        <taxon>Actinocorallia</taxon>
    </lineage>
</organism>
<name>A0ABP4CID7_9ACTN</name>
<dbReference type="EMBL" id="BAAAHH010000063">
    <property type="protein sequence ID" value="GAA0969331.1"/>
    <property type="molecule type" value="Genomic_DNA"/>
</dbReference>
<dbReference type="Proteomes" id="UP001500665">
    <property type="component" value="Unassembled WGS sequence"/>
</dbReference>
<dbReference type="Pfam" id="PF10944">
    <property type="entry name" value="DUF2630"/>
    <property type="match status" value="1"/>
</dbReference>